<organism evidence="4 5">
    <name type="scientific">Reticulomyxa filosa</name>
    <dbReference type="NCBI Taxonomy" id="46433"/>
    <lineage>
        <taxon>Eukaryota</taxon>
        <taxon>Sar</taxon>
        <taxon>Rhizaria</taxon>
        <taxon>Retaria</taxon>
        <taxon>Foraminifera</taxon>
        <taxon>Monothalamids</taxon>
        <taxon>Reticulomyxidae</taxon>
        <taxon>Reticulomyxa</taxon>
    </lineage>
</organism>
<keyword evidence="1" id="KW-0175">Coiled coil</keyword>
<feature type="compositionally biased region" description="Basic and acidic residues" evidence="2">
    <location>
        <begin position="101"/>
        <end position="110"/>
    </location>
</feature>
<gene>
    <name evidence="4" type="ORF">RFI_16710</name>
</gene>
<evidence type="ECO:0000256" key="2">
    <source>
        <dbReference type="SAM" id="MobiDB-lite"/>
    </source>
</evidence>
<proteinExistence type="predicted"/>
<dbReference type="Proteomes" id="UP000023152">
    <property type="component" value="Unassembled WGS sequence"/>
</dbReference>
<feature type="region of interest" description="Disordered" evidence="2">
    <location>
        <begin position="387"/>
        <end position="415"/>
    </location>
</feature>
<feature type="transmembrane region" description="Helical" evidence="3">
    <location>
        <begin position="517"/>
        <end position="537"/>
    </location>
</feature>
<feature type="compositionally biased region" description="Low complexity" evidence="2">
    <location>
        <begin position="243"/>
        <end position="252"/>
    </location>
</feature>
<evidence type="ECO:0000313" key="4">
    <source>
        <dbReference type="EMBL" id="ETO20507.1"/>
    </source>
</evidence>
<accession>X6N5C1</accession>
<evidence type="ECO:0000313" key="5">
    <source>
        <dbReference type="Proteomes" id="UP000023152"/>
    </source>
</evidence>
<keyword evidence="3" id="KW-1133">Transmembrane helix</keyword>
<feature type="transmembrane region" description="Helical" evidence="3">
    <location>
        <begin position="347"/>
        <end position="367"/>
    </location>
</feature>
<feature type="compositionally biased region" description="Basic and acidic residues" evidence="2">
    <location>
        <begin position="387"/>
        <end position="396"/>
    </location>
</feature>
<evidence type="ECO:0000256" key="3">
    <source>
        <dbReference type="SAM" id="Phobius"/>
    </source>
</evidence>
<sequence length="543" mass="63121">MVVWRVQKYTHRIRLLRRRCVRLEYLYRMQEHRKEYRKLTSSNLRSQYMNDGQPMAEHEAEKESEESGEDNGQSPRLLEEEEEEDEEEEEEEEQEQEQEQEEKKAENVEKKTKKRTSMEAQMQTQIEMQIQPTRTETKAEAEVEIDTEKATSQPENVVDMALIPKTNGHEDDMFTPAMQVKMDDGVMRPTWSDSPRAQRSLPMRQQSVNVNDWYNHFKYESEPDLMVKFTANDLFQEPAMESTPAADATAQTEEQETNKLKEPAKSDVAHSSLLSIKKPKKQKEIDNEKLMKEIHRIENRIIALKLKKHGFSILVAALSFICGLSLYDAANESFHRALPNSLVGREVGLLIFGLITSTLAVTCILYLDKMTTGFVSFLKKITKLEKSKPSEEEKNNGNDNNNNNNNDNDKDKENDDMEEAFGNEMRNRSWISTALPVCRCCSRFYRIQYEESIMASWSRRQLKKKRREQIQNIELTLLFGRYITNVISLITAISYVAFVESLFKLIFTSNGEVWSSWIFFALHLGIAITVSTTLAKFEPKKKK</sequence>
<comment type="caution">
    <text evidence="4">The sequence shown here is derived from an EMBL/GenBank/DDBJ whole genome shotgun (WGS) entry which is preliminary data.</text>
</comment>
<feature type="transmembrane region" description="Helical" evidence="3">
    <location>
        <begin position="473"/>
        <end position="497"/>
    </location>
</feature>
<keyword evidence="3" id="KW-0472">Membrane</keyword>
<feature type="compositionally biased region" description="Acidic residues" evidence="2">
    <location>
        <begin position="79"/>
        <end position="100"/>
    </location>
</feature>
<dbReference type="EMBL" id="ASPP01012539">
    <property type="protein sequence ID" value="ETO20507.1"/>
    <property type="molecule type" value="Genomic_DNA"/>
</dbReference>
<reference evidence="4 5" key="1">
    <citation type="journal article" date="2013" name="Curr. Biol.">
        <title>The Genome of the Foraminiferan Reticulomyxa filosa.</title>
        <authorList>
            <person name="Glockner G."/>
            <person name="Hulsmann N."/>
            <person name="Schleicher M."/>
            <person name="Noegel A.A."/>
            <person name="Eichinger L."/>
            <person name="Gallinger C."/>
            <person name="Pawlowski J."/>
            <person name="Sierra R."/>
            <person name="Euteneuer U."/>
            <person name="Pillet L."/>
            <person name="Moustafa A."/>
            <person name="Platzer M."/>
            <person name="Groth M."/>
            <person name="Szafranski K."/>
            <person name="Schliwa M."/>
        </authorList>
    </citation>
    <scope>NUCLEOTIDE SEQUENCE [LARGE SCALE GENOMIC DNA]</scope>
</reference>
<feature type="region of interest" description="Disordered" evidence="2">
    <location>
        <begin position="38"/>
        <end position="121"/>
    </location>
</feature>
<name>X6N5C1_RETFI</name>
<evidence type="ECO:0000256" key="1">
    <source>
        <dbReference type="SAM" id="Coils"/>
    </source>
</evidence>
<feature type="compositionally biased region" description="Basic and acidic residues" evidence="2">
    <location>
        <begin position="256"/>
        <end position="268"/>
    </location>
</feature>
<feature type="region of interest" description="Disordered" evidence="2">
    <location>
        <begin position="241"/>
        <end position="272"/>
    </location>
</feature>
<keyword evidence="3" id="KW-0812">Transmembrane</keyword>
<feature type="coiled-coil region" evidence="1">
    <location>
        <begin position="280"/>
        <end position="307"/>
    </location>
</feature>
<feature type="compositionally biased region" description="Polar residues" evidence="2">
    <location>
        <begin position="39"/>
        <end position="50"/>
    </location>
</feature>
<dbReference type="AlphaFoldDB" id="X6N5C1"/>
<keyword evidence="5" id="KW-1185">Reference proteome</keyword>
<protein>
    <submittedName>
        <fullName evidence="4">Uncharacterized protein</fullName>
    </submittedName>
</protein>
<feature type="compositionally biased region" description="Low complexity" evidence="2">
    <location>
        <begin position="397"/>
        <end position="406"/>
    </location>
</feature>
<feature type="transmembrane region" description="Helical" evidence="3">
    <location>
        <begin position="310"/>
        <end position="327"/>
    </location>
</feature>